<dbReference type="PaxDb" id="3635-A0A1U8HTK0"/>
<keyword evidence="1" id="KW-1185">Reference proteome</keyword>
<evidence type="ECO:0000313" key="1">
    <source>
        <dbReference type="Proteomes" id="UP000818029"/>
    </source>
</evidence>
<reference evidence="1" key="1">
    <citation type="journal article" date="2020" name="Nat. Genet.">
        <title>Genomic diversifications of five Gossypium allopolyploid species and their impact on cotton improvement.</title>
        <authorList>
            <person name="Chen Z.J."/>
            <person name="Sreedasyam A."/>
            <person name="Ando A."/>
            <person name="Song Q."/>
            <person name="De Santiago L.M."/>
            <person name="Hulse-Kemp A.M."/>
            <person name="Ding M."/>
            <person name="Ye W."/>
            <person name="Kirkbride R.C."/>
            <person name="Jenkins J."/>
            <person name="Plott C."/>
            <person name="Lovell J."/>
            <person name="Lin Y.M."/>
            <person name="Vaughn R."/>
            <person name="Liu B."/>
            <person name="Simpson S."/>
            <person name="Scheffler B.E."/>
            <person name="Wen L."/>
            <person name="Saski C.A."/>
            <person name="Grover C.E."/>
            <person name="Hu G."/>
            <person name="Conover J.L."/>
            <person name="Carlson J.W."/>
            <person name="Shu S."/>
            <person name="Boston L.B."/>
            <person name="Williams M."/>
            <person name="Peterson D.G."/>
            <person name="McGee K."/>
            <person name="Jones D.C."/>
            <person name="Wendel J.F."/>
            <person name="Stelly D.M."/>
            <person name="Grimwood J."/>
            <person name="Schmutz J."/>
        </authorList>
    </citation>
    <scope>NUCLEOTIDE SEQUENCE [LARGE SCALE GENOMIC DNA]</scope>
    <source>
        <strain evidence="1">cv. TM-1</strain>
    </source>
</reference>
<protein>
    <submittedName>
        <fullName evidence="2">Uncharacterized protein</fullName>
    </submittedName>
</protein>
<evidence type="ECO:0000313" key="2">
    <source>
        <dbReference type="RefSeq" id="XP_016667288.1"/>
    </source>
</evidence>
<dbReference type="OrthoDB" id="998851at2759"/>
<dbReference type="KEGG" id="ghi:107887541"/>
<dbReference type="Proteomes" id="UP000818029">
    <property type="component" value="Chromosome A03"/>
</dbReference>
<dbReference type="RefSeq" id="XP_016667288.1">
    <property type="nucleotide sequence ID" value="XM_016811799.1"/>
</dbReference>
<sequence>MSSGDLVQKLENLKKGLVKWSGQIQRNRQKKTKALTAKLSDLYDADRDDNNLAELIDTKIQLNFEIEKDERYWEQRAIMNWLKFGDKNSAFFHSQTTQRKKKNCIRKLQTEDGRETETLQEMERIARSYF</sequence>
<gene>
    <name evidence="2" type="primary">LOC107887541</name>
</gene>
<dbReference type="AlphaFoldDB" id="A0A1U8HTK0"/>
<organism evidence="1 2">
    <name type="scientific">Gossypium hirsutum</name>
    <name type="common">Upland cotton</name>
    <name type="synonym">Gossypium mexicanum</name>
    <dbReference type="NCBI Taxonomy" id="3635"/>
    <lineage>
        <taxon>Eukaryota</taxon>
        <taxon>Viridiplantae</taxon>
        <taxon>Streptophyta</taxon>
        <taxon>Embryophyta</taxon>
        <taxon>Tracheophyta</taxon>
        <taxon>Spermatophyta</taxon>
        <taxon>Magnoliopsida</taxon>
        <taxon>eudicotyledons</taxon>
        <taxon>Gunneridae</taxon>
        <taxon>Pentapetalae</taxon>
        <taxon>rosids</taxon>
        <taxon>malvids</taxon>
        <taxon>Malvales</taxon>
        <taxon>Malvaceae</taxon>
        <taxon>Malvoideae</taxon>
        <taxon>Gossypium</taxon>
    </lineage>
</organism>
<reference evidence="2" key="2">
    <citation type="submission" date="2025-08" db="UniProtKB">
        <authorList>
            <consortium name="RefSeq"/>
        </authorList>
    </citation>
    <scope>IDENTIFICATION</scope>
</reference>
<accession>A0A1U8HTK0</accession>
<name>A0A1U8HTK0_GOSHI</name>
<dbReference type="GeneID" id="107887541"/>
<proteinExistence type="predicted"/>